<evidence type="ECO:0000256" key="4">
    <source>
        <dbReference type="ARBA" id="ARBA00033751"/>
    </source>
</evidence>
<protein>
    <recommendedName>
        <fullName evidence="5">Metallo-beta-lactamase domain-containing protein</fullName>
    </recommendedName>
</protein>
<dbReference type="Gene3D" id="3.30.1050.10">
    <property type="entry name" value="SCP2 sterol-binding domain"/>
    <property type="match status" value="1"/>
</dbReference>
<dbReference type="InterPro" id="IPR038536">
    <property type="entry name" value="Alkyl/aryl-sulf_dimr_sf"/>
</dbReference>
<dbReference type="InterPro" id="IPR036866">
    <property type="entry name" value="RibonucZ/Hydroxyglut_hydro"/>
</dbReference>
<organism evidence="6 7">
    <name type="scientific">Phomopsis amygdali</name>
    <name type="common">Fusicoccum amygdali</name>
    <dbReference type="NCBI Taxonomy" id="1214568"/>
    <lineage>
        <taxon>Eukaryota</taxon>
        <taxon>Fungi</taxon>
        <taxon>Dikarya</taxon>
        <taxon>Ascomycota</taxon>
        <taxon>Pezizomycotina</taxon>
        <taxon>Sordariomycetes</taxon>
        <taxon>Sordariomycetidae</taxon>
        <taxon>Diaporthales</taxon>
        <taxon>Diaporthaceae</taxon>
        <taxon>Diaporthe</taxon>
    </lineage>
</organism>
<dbReference type="GO" id="GO:0046983">
    <property type="term" value="F:protein dimerization activity"/>
    <property type="evidence" value="ECO:0007669"/>
    <property type="project" value="InterPro"/>
</dbReference>
<keyword evidence="2" id="KW-0378">Hydrolase</keyword>
<dbReference type="GO" id="GO:0018741">
    <property type="term" value="F:linear primary-alkylsulfatase activity"/>
    <property type="evidence" value="ECO:0007669"/>
    <property type="project" value="InterPro"/>
</dbReference>
<keyword evidence="3" id="KW-0862">Zinc</keyword>
<keyword evidence="7" id="KW-1185">Reference proteome</keyword>
<evidence type="ECO:0000256" key="3">
    <source>
        <dbReference type="ARBA" id="ARBA00022833"/>
    </source>
</evidence>
<proteinExistence type="inferred from homology"/>
<dbReference type="Pfam" id="PF14863">
    <property type="entry name" value="Alkyl_sulf_dimr"/>
    <property type="match status" value="1"/>
</dbReference>
<dbReference type="InterPro" id="IPR029228">
    <property type="entry name" value="Alkyl_sulf_dimr"/>
</dbReference>
<keyword evidence="1" id="KW-0479">Metal-binding</keyword>
<dbReference type="SMART" id="SM00849">
    <property type="entry name" value="Lactamase_B"/>
    <property type="match status" value="1"/>
</dbReference>
<dbReference type="Pfam" id="PF00753">
    <property type="entry name" value="Lactamase_B"/>
    <property type="match status" value="1"/>
</dbReference>
<evidence type="ECO:0000313" key="6">
    <source>
        <dbReference type="EMBL" id="KAK2607090.1"/>
    </source>
</evidence>
<dbReference type="GO" id="GO:0018909">
    <property type="term" value="P:dodecyl sulfate metabolic process"/>
    <property type="evidence" value="ECO:0007669"/>
    <property type="project" value="InterPro"/>
</dbReference>
<dbReference type="SUPFAM" id="SSF55718">
    <property type="entry name" value="SCP-like"/>
    <property type="match status" value="1"/>
</dbReference>
<name>A0AAD9W5X7_PHOAM</name>
<evidence type="ECO:0000313" key="7">
    <source>
        <dbReference type="Proteomes" id="UP001265746"/>
    </source>
</evidence>
<dbReference type="Pfam" id="PF14864">
    <property type="entry name" value="Alkyl_sulf_C"/>
    <property type="match status" value="1"/>
</dbReference>
<dbReference type="Gene3D" id="3.60.15.30">
    <property type="entry name" value="Metallo-beta-lactamase domain"/>
    <property type="match status" value="1"/>
</dbReference>
<dbReference type="PANTHER" id="PTHR43223">
    <property type="entry name" value="ALKYL/ARYL-SULFATASE"/>
    <property type="match status" value="1"/>
</dbReference>
<comment type="caution">
    <text evidence="6">The sequence shown here is derived from an EMBL/GenBank/DDBJ whole genome shotgun (WGS) entry which is preliminary data.</text>
</comment>
<accession>A0AAD9W5X7</accession>
<sequence length="634" mass="70118">MSPELSKSYQRELANASRGFVAPLVPGVIKDATGKTVWDIDSYGFLNSEGKCPPTVNEKLWRQGQLTAKQGLFEVVPGIYQIRSLDISNMTIIEGDSGIIVVDPLVSCEPAAAGLELYRQHRDPEQRRRVAGLVYTHSHTDHFGGAGGILDTTGSGTGATDAPIIAPQGFMEAVMSENLVAGPSMHKRSVYMYGMALPRGPDGHVGNGLGMASSTGTRSLIPPNTHIERTGDEFVIDSVRMVFHVVPDTEAPAEMNVYFPDFRALLIAETATVSMHNITTLRGAQVRDSKAWARSLDEAIVLFGNDSNVLLGSHHWPTWGQRDLVVRLAEQRDLYRYLHDQTVRLMNLGLTGTEIAEQLKLPPSLENSWHCQGFYGSVSHNVKGIYQRYMTWFDGNPASLWKHTPAAEGARYVECIGGLNPLCDKAEAYTRKGDLRFAATLLSHAVSAFPDHQRARSLLANAYKHLAYGAENGPWRNFYLTEAQGLRNGTRPGESQLGRSPLADTLTVEQWFDILSVQVDSQKASNSRFVIEILVTDIKETWRLVFSNGVLNYRRQKQEGVVDERPSLRIEIPKSGLLDVLQGGNIDTVPEAKYHGDVEVLDTLLYIILDQMSNKDKNISAEACLVIELDFTRL</sequence>
<reference evidence="6" key="1">
    <citation type="submission" date="2023-06" db="EMBL/GenBank/DDBJ databases">
        <authorList>
            <person name="Noh H."/>
        </authorList>
    </citation>
    <scope>NUCLEOTIDE SEQUENCE</scope>
    <source>
        <strain evidence="6">DUCC20226</strain>
    </source>
</reference>
<comment type="similarity">
    <text evidence="4">Belongs to the metallo-beta-lactamase superfamily. Type III sulfatase family.</text>
</comment>
<dbReference type="CDD" id="cd07710">
    <property type="entry name" value="arylsulfatase_Sdsa1-like_MBL-fold"/>
    <property type="match status" value="1"/>
</dbReference>
<dbReference type="SUPFAM" id="SSF56281">
    <property type="entry name" value="Metallo-hydrolase/oxidoreductase"/>
    <property type="match status" value="1"/>
</dbReference>
<dbReference type="Gene3D" id="1.25.40.880">
    <property type="entry name" value="Alkyl sulfatase, dimerisation domain"/>
    <property type="match status" value="1"/>
</dbReference>
<dbReference type="InterPro" id="IPR001279">
    <property type="entry name" value="Metallo-B-lactamas"/>
</dbReference>
<dbReference type="InterPro" id="IPR044097">
    <property type="entry name" value="Bds1/SdsA1_MBL-fold"/>
</dbReference>
<feature type="domain" description="Metallo-beta-lactamase" evidence="5">
    <location>
        <begin position="87"/>
        <end position="314"/>
    </location>
</feature>
<gene>
    <name evidence="6" type="ORF">N8I77_005795</name>
</gene>
<evidence type="ECO:0000256" key="2">
    <source>
        <dbReference type="ARBA" id="ARBA00022801"/>
    </source>
</evidence>
<evidence type="ECO:0000256" key="1">
    <source>
        <dbReference type="ARBA" id="ARBA00022723"/>
    </source>
</evidence>
<dbReference type="InterPro" id="IPR036527">
    <property type="entry name" value="SCP2_sterol-bd_dom_sf"/>
</dbReference>
<dbReference type="InterPro" id="IPR029229">
    <property type="entry name" value="Alkyl_sulf_C"/>
</dbReference>
<evidence type="ECO:0000259" key="5">
    <source>
        <dbReference type="SMART" id="SM00849"/>
    </source>
</evidence>
<dbReference type="GO" id="GO:0046872">
    <property type="term" value="F:metal ion binding"/>
    <property type="evidence" value="ECO:0007669"/>
    <property type="project" value="UniProtKB-KW"/>
</dbReference>
<dbReference type="AlphaFoldDB" id="A0AAD9W5X7"/>
<dbReference type="EMBL" id="JAUJFL010000003">
    <property type="protein sequence ID" value="KAK2607090.1"/>
    <property type="molecule type" value="Genomic_DNA"/>
</dbReference>
<dbReference type="Proteomes" id="UP001265746">
    <property type="component" value="Unassembled WGS sequence"/>
</dbReference>
<dbReference type="InterPro" id="IPR052195">
    <property type="entry name" value="Bact_Alkyl/Aryl-Sulfatase"/>
</dbReference>
<dbReference type="PANTHER" id="PTHR43223:SF1">
    <property type="entry name" value="ALKYL_ARYL-SULFATASE BDS1"/>
    <property type="match status" value="1"/>
</dbReference>